<evidence type="ECO:0000313" key="2">
    <source>
        <dbReference type="EMBL" id="GDY29682.1"/>
    </source>
</evidence>
<name>A0A4D4J3M6_9PSEU</name>
<proteinExistence type="predicted"/>
<keyword evidence="1" id="KW-1133">Transmembrane helix</keyword>
<feature type="transmembrane region" description="Helical" evidence="1">
    <location>
        <begin position="43"/>
        <end position="61"/>
    </location>
</feature>
<comment type="caution">
    <text evidence="2">The sequence shown here is derived from an EMBL/GenBank/DDBJ whole genome shotgun (WGS) entry which is preliminary data.</text>
</comment>
<keyword evidence="1" id="KW-0812">Transmembrane</keyword>
<dbReference type="EMBL" id="BJFL01000004">
    <property type="protein sequence ID" value="GDY29682.1"/>
    <property type="molecule type" value="Genomic_DNA"/>
</dbReference>
<dbReference type="InterPro" id="IPR036259">
    <property type="entry name" value="MFS_trans_sf"/>
</dbReference>
<organism evidence="2 3">
    <name type="scientific">Gandjariella thermophila</name>
    <dbReference type="NCBI Taxonomy" id="1931992"/>
    <lineage>
        <taxon>Bacteria</taxon>
        <taxon>Bacillati</taxon>
        <taxon>Actinomycetota</taxon>
        <taxon>Actinomycetes</taxon>
        <taxon>Pseudonocardiales</taxon>
        <taxon>Pseudonocardiaceae</taxon>
        <taxon>Gandjariella</taxon>
    </lineage>
</organism>
<feature type="transmembrane region" description="Helical" evidence="1">
    <location>
        <begin position="67"/>
        <end position="85"/>
    </location>
</feature>
<gene>
    <name evidence="2" type="ORF">GTS_13150</name>
</gene>
<keyword evidence="1" id="KW-0472">Membrane</keyword>
<evidence type="ECO:0000256" key="1">
    <source>
        <dbReference type="SAM" id="Phobius"/>
    </source>
</evidence>
<sequence length="94" mass="9160">MAVAGVGQGMVMSPLIGIVLSDVPSARAGVGSGVFVTTQQTSLALGVATLGSLFLSLAAGGVGVRGAFVAVLLVQAAVPVVFAVASRGLPDPRR</sequence>
<dbReference type="Proteomes" id="UP000298860">
    <property type="component" value="Unassembled WGS sequence"/>
</dbReference>
<evidence type="ECO:0008006" key="4">
    <source>
        <dbReference type="Google" id="ProtNLM"/>
    </source>
</evidence>
<protein>
    <recommendedName>
        <fullName evidence="4">Major facilitator superfamily (MFS) profile domain-containing protein</fullName>
    </recommendedName>
</protein>
<accession>A0A4D4J3M6</accession>
<dbReference type="AlphaFoldDB" id="A0A4D4J3M6"/>
<dbReference type="SUPFAM" id="SSF103473">
    <property type="entry name" value="MFS general substrate transporter"/>
    <property type="match status" value="1"/>
</dbReference>
<evidence type="ECO:0000313" key="3">
    <source>
        <dbReference type="Proteomes" id="UP000298860"/>
    </source>
</evidence>
<keyword evidence="3" id="KW-1185">Reference proteome</keyword>
<reference evidence="3" key="1">
    <citation type="submission" date="2019-04" db="EMBL/GenBank/DDBJ databases">
        <title>Draft genome sequence of Pseudonocardiaceae bacterium SL3-2-4.</title>
        <authorList>
            <person name="Ningsih F."/>
            <person name="Yokota A."/>
            <person name="Sakai Y."/>
            <person name="Nanatani K."/>
            <person name="Yabe S."/>
            <person name="Oetari A."/>
            <person name="Sjamsuridzal W."/>
        </authorList>
    </citation>
    <scope>NUCLEOTIDE SEQUENCE [LARGE SCALE GENOMIC DNA]</scope>
    <source>
        <strain evidence="3">SL3-2-4</strain>
    </source>
</reference>